<dbReference type="Proteomes" id="UP000289738">
    <property type="component" value="Chromosome A09"/>
</dbReference>
<feature type="transmembrane region" description="Helical" evidence="8">
    <location>
        <begin position="696"/>
        <end position="715"/>
    </location>
</feature>
<feature type="transmembrane region" description="Helical" evidence="8">
    <location>
        <begin position="484"/>
        <end position="503"/>
    </location>
</feature>
<evidence type="ECO:0000256" key="3">
    <source>
        <dbReference type="ARBA" id="ARBA00022692"/>
    </source>
</evidence>
<feature type="transmembrane region" description="Helical" evidence="8">
    <location>
        <begin position="330"/>
        <end position="351"/>
    </location>
</feature>
<dbReference type="Gene3D" id="1.20.1740.10">
    <property type="entry name" value="Amino acid/polyamine transporter I"/>
    <property type="match status" value="2"/>
</dbReference>
<dbReference type="GO" id="GO:0015185">
    <property type="term" value="F:gamma-aminobutyric acid transmembrane transporter activity"/>
    <property type="evidence" value="ECO:0007669"/>
    <property type="project" value="TreeGrafter"/>
</dbReference>
<gene>
    <name evidence="9" type="ORF">Ahy_A09g042100</name>
</gene>
<dbReference type="InterPro" id="IPR002293">
    <property type="entry name" value="AA/rel_permease1"/>
</dbReference>
<keyword evidence="2" id="KW-0813">Transport</keyword>
<accession>A0A445BES3</accession>
<keyword evidence="6 8" id="KW-0472">Membrane</keyword>
<feature type="transmembrane region" description="Helical" evidence="8">
    <location>
        <begin position="957"/>
        <end position="976"/>
    </location>
</feature>
<dbReference type="GO" id="GO:0015189">
    <property type="term" value="F:L-lysine transmembrane transporter activity"/>
    <property type="evidence" value="ECO:0007669"/>
    <property type="project" value="TreeGrafter"/>
</dbReference>
<dbReference type="AlphaFoldDB" id="A0A445BES3"/>
<evidence type="ECO:0000313" key="9">
    <source>
        <dbReference type="EMBL" id="RYR37170.1"/>
    </source>
</evidence>
<keyword evidence="5 8" id="KW-1133">Transmembrane helix</keyword>
<feature type="transmembrane region" description="Helical" evidence="8">
    <location>
        <begin position="811"/>
        <end position="834"/>
    </location>
</feature>
<dbReference type="Pfam" id="PF13520">
    <property type="entry name" value="AA_permease_2"/>
    <property type="match status" value="2"/>
</dbReference>
<comment type="subcellular location">
    <subcellularLocation>
        <location evidence="1">Membrane</location>
        <topology evidence="1">Multi-pass membrane protein</topology>
    </subcellularLocation>
</comment>
<evidence type="ECO:0000313" key="10">
    <source>
        <dbReference type="Proteomes" id="UP000289738"/>
    </source>
</evidence>
<keyword evidence="3 8" id="KW-0812">Transmembrane</keyword>
<dbReference type="FunFam" id="1.20.1740.10:FF:000026">
    <property type="entry name" value="Amino-acid permease BAT1"/>
    <property type="match status" value="2"/>
</dbReference>
<sequence length="1052" mass="113537">MTLQTHVVVDAASSLDSGHARLHELGYKQELKRDLSAISNFAFSFSIISILTGVTTLYNTGLNYGGPFSMVYGWLIAGFFTMFVALSMAEICSAYPTSGGLYYWSAKLAGPTWAPFASWITGWFNIIGQWAVTTSVDFSLAQLIQVIVLLSTGGKNGGGYEASKYVVIAIHGGILLLHGILNTLPISVLSFFGQFASIWNALGVFVLMILIPIVATQRASVKFVFTHFNTDNGAGISSSPYIFLVGLLMAQYSLSGYDASAHMTEETKEADKNGPKGIISAVGISIVLGFCYILGITFAVTNIPYLLSKDNDAGGYAIAQIFYMAFKDRYGHSIGGIICLIIVAVAIFFCGMSSVTSNSRMAYAFSRDEAMPLSSLWRKVSKQEVPINAVWLSVFISFCMALTSLGSMVAFQAMVSIATIGLYIAYALPIFFRVTLAAKYFDPGPFNLGPFGLIVGWVAVLWVVTISVLFSLPVSYPITIETLNYTPVAIGCLIIIIVSYWIISGRRWFTGPISNIKKLLYSIGNKSMTLPSHVAPDNGGGGGDGSVPLDSGLARLQELGYKQELKRDLSAISNFAFSFAIISILTGVTTLYNTGLNYGGPVSLVYGWLIAGAFTMFVALSMAEICSSYPTSGGLYYWSAKLAGPSWAPFASWITGWFNIAGQWAVTTSVDFSLAQLIQVIVLLSTGGKNGGGYEASKYVVIAIHGGILLLHGIINSLPISLLSFLGQLAAFWNILGVFVLMILIPTVATERASAKFVFTHFNADNGAGISSKPYIFLLGLLMAQYTLTGYDASAHMTEETKNADENGPKGIITAVAISIIVGFGYILGITFAVTNIPYLLSEDNDAGGYAIAQIFYMAFKKRYGHGFGGIMCLVIIAIAIFFCGMSSITSNSRMTYAFSRDGAMPFSSLWHKVNKQDVPINAVWLSVVIAFCMALTSLGSMVAFQAMVSIATIGLYIAYALPIFFRVTLAAKYFVPGPFNLGRFGLVVGWVAVLWVLTISVLFSLPVSYPITIKTLNYTPVAVGCLLILVVSYWIISGRHWFKGPVTNLKY</sequence>
<feature type="transmembrane region" description="Helical" evidence="8">
    <location>
        <begin position="775"/>
        <end position="791"/>
    </location>
</feature>
<feature type="transmembrane region" description="Helical" evidence="8">
    <location>
        <begin position="198"/>
        <end position="215"/>
    </location>
</feature>
<dbReference type="GO" id="GO:0016020">
    <property type="term" value="C:membrane"/>
    <property type="evidence" value="ECO:0007669"/>
    <property type="project" value="UniProtKB-SubCell"/>
</dbReference>
<evidence type="ECO:0000256" key="8">
    <source>
        <dbReference type="SAM" id="Phobius"/>
    </source>
</evidence>
<feature type="transmembrane region" description="Helical" evidence="8">
    <location>
        <begin position="868"/>
        <end position="889"/>
    </location>
</feature>
<feature type="transmembrane region" description="Helical" evidence="8">
    <location>
        <begin position="101"/>
        <end position="124"/>
    </location>
</feature>
<evidence type="ECO:0000256" key="6">
    <source>
        <dbReference type="ARBA" id="ARBA00023136"/>
    </source>
</evidence>
<proteinExistence type="inferred from homology"/>
<dbReference type="GO" id="GO:0015180">
    <property type="term" value="F:L-alanine transmembrane transporter activity"/>
    <property type="evidence" value="ECO:0007669"/>
    <property type="project" value="TreeGrafter"/>
</dbReference>
<feature type="transmembrane region" description="Helical" evidence="8">
    <location>
        <begin position="448"/>
        <end position="472"/>
    </location>
</feature>
<evidence type="ECO:0000256" key="7">
    <source>
        <dbReference type="ARBA" id="ARBA00061200"/>
    </source>
</evidence>
<feature type="transmembrane region" description="Helical" evidence="8">
    <location>
        <begin position="923"/>
        <end position="945"/>
    </location>
</feature>
<evidence type="ECO:0000256" key="2">
    <source>
        <dbReference type="ARBA" id="ARBA00022448"/>
    </source>
</evidence>
<feature type="transmembrane region" description="Helical" evidence="8">
    <location>
        <begin position="604"/>
        <end position="623"/>
    </location>
</feature>
<feature type="transmembrane region" description="Helical" evidence="8">
    <location>
        <begin position="165"/>
        <end position="192"/>
    </location>
</feature>
<feature type="transmembrane region" description="Helical" evidence="8">
    <location>
        <begin position="571"/>
        <end position="592"/>
    </location>
</feature>
<dbReference type="PANTHER" id="PTHR45649:SF30">
    <property type="entry name" value="AMINO-ACID PERMEASE BAT1"/>
    <property type="match status" value="1"/>
</dbReference>
<feature type="transmembrane region" description="Helical" evidence="8">
    <location>
        <begin position="37"/>
        <end position="58"/>
    </location>
</feature>
<evidence type="ECO:0000256" key="5">
    <source>
        <dbReference type="ARBA" id="ARBA00022989"/>
    </source>
</evidence>
<comment type="similarity">
    <text evidence="7">Belongs to the amino acid-polyamine-organocation (APC) superfamily. Amino acid/choline transporter (ACT) (TC 2.A.3.4) family.</text>
</comment>
<feature type="transmembrane region" description="Helical" evidence="8">
    <location>
        <begin position="278"/>
        <end position="300"/>
    </location>
</feature>
<feature type="transmembrane region" description="Helical" evidence="8">
    <location>
        <begin position="1016"/>
        <end position="1037"/>
    </location>
</feature>
<protein>
    <recommendedName>
        <fullName evidence="11">Amino-acid permease</fullName>
    </recommendedName>
</protein>
<dbReference type="GO" id="GO:0005313">
    <property type="term" value="F:L-glutamate transmembrane transporter activity"/>
    <property type="evidence" value="ECO:0007669"/>
    <property type="project" value="TreeGrafter"/>
</dbReference>
<keyword evidence="10" id="KW-1185">Reference proteome</keyword>
<dbReference type="InterPro" id="IPR004756">
    <property type="entry name" value="AA_permease"/>
</dbReference>
<keyword evidence="4" id="KW-0029">Amino-acid transport</keyword>
<organism evidence="9 10">
    <name type="scientific">Arachis hypogaea</name>
    <name type="common">Peanut</name>
    <dbReference type="NCBI Taxonomy" id="3818"/>
    <lineage>
        <taxon>Eukaryota</taxon>
        <taxon>Viridiplantae</taxon>
        <taxon>Streptophyta</taxon>
        <taxon>Embryophyta</taxon>
        <taxon>Tracheophyta</taxon>
        <taxon>Spermatophyta</taxon>
        <taxon>Magnoliopsida</taxon>
        <taxon>eudicotyledons</taxon>
        <taxon>Gunneridae</taxon>
        <taxon>Pentapetalae</taxon>
        <taxon>rosids</taxon>
        <taxon>fabids</taxon>
        <taxon>Fabales</taxon>
        <taxon>Fabaceae</taxon>
        <taxon>Papilionoideae</taxon>
        <taxon>50 kb inversion clade</taxon>
        <taxon>dalbergioids sensu lato</taxon>
        <taxon>Dalbergieae</taxon>
        <taxon>Pterocarpus clade</taxon>
        <taxon>Arachis</taxon>
    </lineage>
</organism>
<feature type="transmembrane region" description="Helical" evidence="8">
    <location>
        <begin position="70"/>
        <end position="89"/>
    </location>
</feature>
<name>A0A445BES3_ARAHY</name>
<reference evidence="9 10" key="1">
    <citation type="submission" date="2019-01" db="EMBL/GenBank/DDBJ databases">
        <title>Sequencing of cultivated peanut Arachis hypogaea provides insights into genome evolution and oil improvement.</title>
        <authorList>
            <person name="Chen X."/>
        </authorList>
    </citation>
    <scope>NUCLEOTIDE SEQUENCE [LARGE SCALE GENOMIC DNA]</scope>
    <source>
        <strain evidence="10">cv. Fuhuasheng</strain>
        <tissue evidence="9">Leaves</tissue>
    </source>
</reference>
<feature type="transmembrane region" description="Helical" evidence="8">
    <location>
        <begin position="411"/>
        <end position="436"/>
    </location>
</feature>
<feature type="transmembrane region" description="Helical" evidence="8">
    <location>
        <begin position="982"/>
        <end position="1004"/>
    </location>
</feature>
<dbReference type="NCBIfam" id="TIGR00907">
    <property type="entry name" value="2A0304"/>
    <property type="match status" value="2"/>
</dbReference>
<feature type="transmembrane region" description="Helical" evidence="8">
    <location>
        <begin position="385"/>
        <end position="405"/>
    </location>
</feature>
<dbReference type="PROSITE" id="PS00218">
    <property type="entry name" value="AMINO_ACID_PERMEASE_1"/>
    <property type="match status" value="2"/>
</dbReference>
<dbReference type="PANTHER" id="PTHR45649">
    <property type="entry name" value="AMINO-ACID PERMEASE BAT1"/>
    <property type="match status" value="1"/>
</dbReference>
<dbReference type="STRING" id="3818.A0A445BES3"/>
<feature type="transmembrane region" description="Helical" evidence="8">
    <location>
        <begin position="721"/>
        <end position="745"/>
    </location>
</feature>
<evidence type="ECO:0000256" key="4">
    <source>
        <dbReference type="ARBA" id="ARBA00022970"/>
    </source>
</evidence>
<feature type="transmembrane region" description="Helical" evidence="8">
    <location>
        <begin position="664"/>
        <end position="684"/>
    </location>
</feature>
<dbReference type="InterPro" id="IPR004840">
    <property type="entry name" value="Amino_acid_permease_CS"/>
</dbReference>
<evidence type="ECO:0008006" key="11">
    <source>
        <dbReference type="Google" id="ProtNLM"/>
    </source>
</evidence>
<comment type="caution">
    <text evidence="9">The sequence shown here is derived from an EMBL/GenBank/DDBJ whole genome shotgun (WGS) entry which is preliminary data.</text>
</comment>
<feature type="transmembrane region" description="Helical" evidence="8">
    <location>
        <begin position="635"/>
        <end position="658"/>
    </location>
</feature>
<dbReference type="EMBL" id="SDMP01000009">
    <property type="protein sequence ID" value="RYR37170.1"/>
    <property type="molecule type" value="Genomic_DNA"/>
</dbReference>
<evidence type="ECO:0000256" key="1">
    <source>
        <dbReference type="ARBA" id="ARBA00004141"/>
    </source>
</evidence>